<evidence type="ECO:0000256" key="1">
    <source>
        <dbReference type="SAM" id="MobiDB-lite"/>
    </source>
</evidence>
<keyword evidence="3" id="KW-1185">Reference proteome</keyword>
<reference evidence="2" key="1">
    <citation type="submission" date="2020-01" db="EMBL/GenBank/DDBJ databases">
        <title>Genome Sequencing of Three Apophysomyces-Like Fungal Strains Confirms a Novel Fungal Genus in the Mucoromycota with divergent Burkholderia-like Endosymbiotic Bacteria.</title>
        <authorList>
            <person name="Stajich J.E."/>
            <person name="Macias A.M."/>
            <person name="Carter-House D."/>
            <person name="Lovett B."/>
            <person name="Kasson L.R."/>
            <person name="Berry K."/>
            <person name="Grigoriev I."/>
            <person name="Chang Y."/>
            <person name="Spatafora J."/>
            <person name="Kasson M.T."/>
        </authorList>
    </citation>
    <scope>NUCLEOTIDE SEQUENCE</scope>
    <source>
        <strain evidence="2">NRRL A-21654</strain>
    </source>
</reference>
<organism evidence="2 3">
    <name type="scientific">Apophysomyces ossiformis</name>
    <dbReference type="NCBI Taxonomy" id="679940"/>
    <lineage>
        <taxon>Eukaryota</taxon>
        <taxon>Fungi</taxon>
        <taxon>Fungi incertae sedis</taxon>
        <taxon>Mucoromycota</taxon>
        <taxon>Mucoromycotina</taxon>
        <taxon>Mucoromycetes</taxon>
        <taxon>Mucorales</taxon>
        <taxon>Mucorineae</taxon>
        <taxon>Mucoraceae</taxon>
        <taxon>Apophysomyces</taxon>
    </lineage>
</organism>
<accession>A0A8H7BU23</accession>
<evidence type="ECO:0000313" key="3">
    <source>
        <dbReference type="Proteomes" id="UP000605846"/>
    </source>
</evidence>
<sequence>MDDFDHPDELSWRKLQTKFQRRQEKIKRAGKTQTSLQEDQSNDLTDNENNSNEEDFETEVRLPPVGKRKCQELQESAIGRNKGKYYQ</sequence>
<proteinExistence type="predicted"/>
<dbReference type="EMBL" id="JABAYA010000016">
    <property type="protein sequence ID" value="KAF7730451.1"/>
    <property type="molecule type" value="Genomic_DNA"/>
</dbReference>
<dbReference type="Proteomes" id="UP000605846">
    <property type="component" value="Unassembled WGS sequence"/>
</dbReference>
<feature type="region of interest" description="Disordered" evidence="1">
    <location>
        <begin position="1"/>
        <end position="87"/>
    </location>
</feature>
<evidence type="ECO:0000313" key="2">
    <source>
        <dbReference type="EMBL" id="KAF7730451.1"/>
    </source>
</evidence>
<comment type="caution">
    <text evidence="2">The sequence shown here is derived from an EMBL/GenBank/DDBJ whole genome shotgun (WGS) entry which is preliminary data.</text>
</comment>
<protein>
    <submittedName>
        <fullName evidence="2">Uncharacterized protein</fullName>
    </submittedName>
</protein>
<name>A0A8H7BU23_9FUNG</name>
<dbReference type="AlphaFoldDB" id="A0A8H7BU23"/>
<gene>
    <name evidence="2" type="ORF">EC973_002258</name>
</gene>